<dbReference type="Gene3D" id="3.90.550.10">
    <property type="entry name" value="Spore Coat Polysaccharide Biosynthesis Protein SpsA, Chain A"/>
    <property type="match status" value="1"/>
</dbReference>
<dbReference type="RefSeq" id="WP_206594224.1">
    <property type="nucleotide sequence ID" value="NZ_JAFKCS010000009.1"/>
</dbReference>
<organism evidence="2 3">
    <name type="scientific">Bowmanella yangjiangensis</name>
    <dbReference type="NCBI Taxonomy" id="2811230"/>
    <lineage>
        <taxon>Bacteria</taxon>
        <taxon>Pseudomonadati</taxon>
        <taxon>Pseudomonadota</taxon>
        <taxon>Gammaproteobacteria</taxon>
        <taxon>Alteromonadales</taxon>
        <taxon>Alteromonadaceae</taxon>
        <taxon>Bowmanella</taxon>
    </lineage>
</organism>
<dbReference type="Pfam" id="PF00535">
    <property type="entry name" value="Glycos_transf_2"/>
    <property type="match status" value="1"/>
</dbReference>
<feature type="domain" description="Glycosyltransferase 2-like" evidence="1">
    <location>
        <begin position="14"/>
        <end position="192"/>
    </location>
</feature>
<reference evidence="2 3" key="1">
    <citation type="submission" date="2021-03" db="EMBL/GenBank/DDBJ databases">
        <title>novel species isolated from a fishpond in China.</title>
        <authorList>
            <person name="Lu H."/>
            <person name="Cai Z."/>
        </authorList>
    </citation>
    <scope>NUCLEOTIDE SEQUENCE [LARGE SCALE GENOMIC DNA]</scope>
    <source>
        <strain evidence="2 3">Y57</strain>
    </source>
</reference>
<dbReference type="Proteomes" id="UP000663992">
    <property type="component" value="Unassembled WGS sequence"/>
</dbReference>
<dbReference type="PANTHER" id="PTHR43179">
    <property type="entry name" value="RHAMNOSYLTRANSFERASE WBBL"/>
    <property type="match status" value="1"/>
</dbReference>
<protein>
    <submittedName>
        <fullName evidence="2">Glycosyltransferase</fullName>
    </submittedName>
</protein>
<dbReference type="SUPFAM" id="SSF53448">
    <property type="entry name" value="Nucleotide-diphospho-sugar transferases"/>
    <property type="match status" value="1"/>
</dbReference>
<sequence>MSNAPASDPPVELSIIVLTFNSAKCVEKCLQYAFGAMEKVGIDGEVVIFENGSIDGTVTLLNAAQSQYGDKLKVLYSEINLGTTRSRNAAIKASEGRFLLVLDSDAFLTPECLRRMHDFLDSHTDYGMVGPRLNYRSGNFQLSYDEFPTLQRKLSRYFFLRGMEQNTEQPQQTIEVDYLISACWLLRKEVFDIVGPLDEEIFYAPEDVDYCLRVWKAGFKIAYLPDVAMVHDAQELSRGIKFNRFVLKHGMGLLYYFKKHGYFWSLSKTKQQIAERVQSRAS</sequence>
<gene>
    <name evidence="2" type="ORF">J0A65_10965</name>
</gene>
<dbReference type="InterPro" id="IPR001173">
    <property type="entry name" value="Glyco_trans_2-like"/>
</dbReference>
<dbReference type="InterPro" id="IPR029044">
    <property type="entry name" value="Nucleotide-diphossugar_trans"/>
</dbReference>
<dbReference type="PANTHER" id="PTHR43179:SF7">
    <property type="entry name" value="RHAMNOSYLTRANSFERASE WBBL"/>
    <property type="match status" value="1"/>
</dbReference>
<keyword evidence="3" id="KW-1185">Reference proteome</keyword>
<dbReference type="EMBL" id="JAFKCS010000009">
    <property type="protein sequence ID" value="MBN7820388.1"/>
    <property type="molecule type" value="Genomic_DNA"/>
</dbReference>
<accession>A0ABS3CTD7</accession>
<evidence type="ECO:0000259" key="1">
    <source>
        <dbReference type="Pfam" id="PF00535"/>
    </source>
</evidence>
<comment type="caution">
    <text evidence="2">The sequence shown here is derived from an EMBL/GenBank/DDBJ whole genome shotgun (WGS) entry which is preliminary data.</text>
</comment>
<evidence type="ECO:0000313" key="2">
    <source>
        <dbReference type="EMBL" id="MBN7820388.1"/>
    </source>
</evidence>
<proteinExistence type="predicted"/>
<name>A0ABS3CTD7_9ALTE</name>
<evidence type="ECO:0000313" key="3">
    <source>
        <dbReference type="Proteomes" id="UP000663992"/>
    </source>
</evidence>